<gene>
    <name evidence="2" type="ORF">GCM10009560_24710</name>
</gene>
<keyword evidence="3" id="KW-1185">Reference proteome</keyword>
<keyword evidence="1" id="KW-0808">Transferase</keyword>
<dbReference type="InterPro" id="IPR037143">
    <property type="entry name" value="4-PPantetheinyl_Trfase_dom_sf"/>
</dbReference>
<evidence type="ECO:0008006" key="4">
    <source>
        <dbReference type="Google" id="ProtNLM"/>
    </source>
</evidence>
<dbReference type="RefSeq" id="WP_343949934.1">
    <property type="nucleotide sequence ID" value="NZ_BAAAHQ010000010.1"/>
</dbReference>
<evidence type="ECO:0000313" key="3">
    <source>
        <dbReference type="Proteomes" id="UP001501578"/>
    </source>
</evidence>
<proteinExistence type="predicted"/>
<dbReference type="Gene3D" id="3.90.470.20">
    <property type="entry name" value="4'-phosphopantetheinyl transferase domain"/>
    <property type="match status" value="1"/>
</dbReference>
<comment type="caution">
    <text evidence="2">The sequence shown here is derived from an EMBL/GenBank/DDBJ whole genome shotgun (WGS) entry which is preliminary data.</text>
</comment>
<dbReference type="PANTHER" id="PTHR12215">
    <property type="entry name" value="PHOSPHOPANTETHEINE TRANSFERASE"/>
    <property type="match status" value="1"/>
</dbReference>
<evidence type="ECO:0000256" key="1">
    <source>
        <dbReference type="ARBA" id="ARBA00022679"/>
    </source>
</evidence>
<accession>A0ABN1P7R4</accession>
<sequence>MGVAPESVRAPDAWLTEVERERAARFLREQDRASFVAAHLLVRLAAAAYLGADPGGLTLVQHCPTHGPGHGKPSILEVPGLGVSLSHTRGYVAAAAGPGRVGVDAERIKEGPLDRMLAEHVGAGPDVTDNTALIRLWALKEAMIKRGELTLDRMRERHEPGGHVLEWAEPDGVIVVAVTDVRAERMAV</sequence>
<evidence type="ECO:0000313" key="2">
    <source>
        <dbReference type="EMBL" id="GAA0924264.1"/>
    </source>
</evidence>
<dbReference type="PANTHER" id="PTHR12215:SF10">
    <property type="entry name" value="L-AMINOADIPATE-SEMIALDEHYDE DEHYDROGENASE-PHOSPHOPANTETHEINYL TRANSFERASE"/>
    <property type="match status" value="1"/>
</dbReference>
<organism evidence="2 3">
    <name type="scientific">Nonomuraea longicatena</name>
    <dbReference type="NCBI Taxonomy" id="83682"/>
    <lineage>
        <taxon>Bacteria</taxon>
        <taxon>Bacillati</taxon>
        <taxon>Actinomycetota</taxon>
        <taxon>Actinomycetes</taxon>
        <taxon>Streptosporangiales</taxon>
        <taxon>Streptosporangiaceae</taxon>
        <taxon>Nonomuraea</taxon>
    </lineage>
</organism>
<protein>
    <recommendedName>
        <fullName evidence="4">Phosphopantetheinyl transferase</fullName>
    </recommendedName>
</protein>
<dbReference type="EMBL" id="BAAAHQ010000010">
    <property type="protein sequence ID" value="GAA0924264.1"/>
    <property type="molecule type" value="Genomic_DNA"/>
</dbReference>
<dbReference type="SUPFAM" id="SSF56214">
    <property type="entry name" value="4'-phosphopantetheinyl transferase"/>
    <property type="match status" value="1"/>
</dbReference>
<name>A0ABN1P7R4_9ACTN</name>
<dbReference type="InterPro" id="IPR050559">
    <property type="entry name" value="P-Pant_transferase_sf"/>
</dbReference>
<reference evidence="2 3" key="1">
    <citation type="journal article" date="2019" name="Int. J. Syst. Evol. Microbiol.">
        <title>The Global Catalogue of Microorganisms (GCM) 10K type strain sequencing project: providing services to taxonomists for standard genome sequencing and annotation.</title>
        <authorList>
            <consortium name="The Broad Institute Genomics Platform"/>
            <consortium name="The Broad Institute Genome Sequencing Center for Infectious Disease"/>
            <person name="Wu L."/>
            <person name="Ma J."/>
        </authorList>
    </citation>
    <scope>NUCLEOTIDE SEQUENCE [LARGE SCALE GENOMIC DNA]</scope>
    <source>
        <strain evidence="2 3">JCM 11136</strain>
    </source>
</reference>
<dbReference type="Proteomes" id="UP001501578">
    <property type="component" value="Unassembled WGS sequence"/>
</dbReference>